<dbReference type="STRING" id="660025.F9G2D5"/>
<accession>F9G2D5</accession>
<feature type="domain" description="Methyltransferase" evidence="1">
    <location>
        <begin position="76"/>
        <end position="190"/>
    </location>
</feature>
<dbReference type="CDD" id="cd02440">
    <property type="entry name" value="AdoMet_MTases"/>
    <property type="match status" value="1"/>
</dbReference>
<evidence type="ECO:0000259" key="1">
    <source>
        <dbReference type="Pfam" id="PF13847"/>
    </source>
</evidence>
<comment type="caution">
    <text evidence="2">The sequence shown here is derived from an EMBL/GenBank/DDBJ whole genome shotgun (WGS) entry which is preliminary data.</text>
</comment>
<dbReference type="PANTHER" id="PTHR45128">
    <property type="entry name" value="METHYLTRANSFERASE TYPE 11"/>
    <property type="match status" value="1"/>
</dbReference>
<dbReference type="PaxDb" id="5507-FOXG_14224P0"/>
<dbReference type="PANTHER" id="PTHR45128:SF1">
    <property type="entry name" value="S-ADENOSYLMETHIONINE-DEPENDENT METHYLTRANSFERASE RV2258C"/>
    <property type="match status" value="1"/>
</dbReference>
<name>F9G2D5_FUSOF</name>
<dbReference type="OrthoDB" id="10017101at2759"/>
<proteinExistence type="predicted"/>
<dbReference type="SUPFAM" id="SSF53335">
    <property type="entry name" value="S-adenosyl-L-methionine-dependent methyltransferases"/>
    <property type="match status" value="1"/>
</dbReference>
<reference evidence="2" key="1">
    <citation type="journal article" date="2012" name="Mol. Plant Microbe Interact.">
        <title>A highly conserved effector in Fusarium oxysporum is required for full virulence on Arabidopsis.</title>
        <authorList>
            <person name="Thatcher L.F."/>
            <person name="Gardiner D.M."/>
            <person name="Kazan K."/>
            <person name="Manners J."/>
        </authorList>
    </citation>
    <scope>NUCLEOTIDE SEQUENCE [LARGE SCALE GENOMIC DNA]</scope>
    <source>
        <strain evidence="2">Fo5176</strain>
    </source>
</reference>
<dbReference type="InterPro" id="IPR053173">
    <property type="entry name" value="SAM-binding_MTase"/>
</dbReference>
<dbReference type="AlphaFoldDB" id="F9G2D5"/>
<protein>
    <recommendedName>
        <fullName evidence="1">Methyltransferase domain-containing protein</fullName>
    </recommendedName>
</protein>
<dbReference type="InterPro" id="IPR025714">
    <property type="entry name" value="Methyltranfer_dom"/>
</dbReference>
<dbReference type="Gene3D" id="3.40.50.150">
    <property type="entry name" value="Vaccinia Virus protein VP39"/>
    <property type="match status" value="1"/>
</dbReference>
<dbReference type="Pfam" id="PF13847">
    <property type="entry name" value="Methyltransf_31"/>
    <property type="match status" value="1"/>
</dbReference>
<dbReference type="EMBL" id="AFQF01003217">
    <property type="protein sequence ID" value="EGU76676.1"/>
    <property type="molecule type" value="Genomic_DNA"/>
</dbReference>
<evidence type="ECO:0000313" key="2">
    <source>
        <dbReference type="EMBL" id="EGU76676.1"/>
    </source>
</evidence>
<organism evidence="2">
    <name type="scientific">Fusarium oxysporum (strain Fo5176)</name>
    <name type="common">Fusarium vascular wilt</name>
    <dbReference type="NCBI Taxonomy" id="660025"/>
    <lineage>
        <taxon>Eukaryota</taxon>
        <taxon>Fungi</taxon>
        <taxon>Dikarya</taxon>
        <taxon>Ascomycota</taxon>
        <taxon>Pezizomycotina</taxon>
        <taxon>Sordariomycetes</taxon>
        <taxon>Hypocreomycetidae</taxon>
        <taxon>Hypocreales</taxon>
        <taxon>Nectriaceae</taxon>
        <taxon>Fusarium</taxon>
        <taxon>Fusarium oxysporum species complex</taxon>
    </lineage>
</organism>
<dbReference type="InterPro" id="IPR029063">
    <property type="entry name" value="SAM-dependent_MTases_sf"/>
</dbReference>
<sequence>MFPNYHVSQTARAVQRIMPQRAGVFPSGPYGKPMANAVRSMASRPSYTSNQMYNFDECFAHRNIGYNSPHIASYVKENTRILDVGCSTGAITLSLAKHNPSGYVLGIDHEPGAIALAKQHAKEEGITNVEFRVTNAEDMDDIQDESFDIAHAHQVLLHVTYPITVLKEMRRVAKTGGIVATRDNCHVFRHPEHPLLEQHVNKFIARSLARGAHPVGSHLNHEWVNEAGFPWECIEMGAGSWDWSSPENKRNWTSGVLAGGLGPIEGIDRAALEKEVEEWVKNPRTRIIALDSWVIGHKNNYLCYYLQWKDKRLCSKQLDEGASSLFEMLRVLALPVTQRCPKSPPQEFYNMKQIAHSPDTPGNA</sequence>
<gene>
    <name evidence="2" type="ORF">FOXB_12817</name>
</gene>